<feature type="signal peptide" evidence="6">
    <location>
        <begin position="1"/>
        <end position="21"/>
    </location>
</feature>
<evidence type="ECO:0000313" key="10">
    <source>
        <dbReference type="Proteomes" id="UP001597032"/>
    </source>
</evidence>
<sequence>MKKLLIILVSLACLVSCNDFLETFPKGQIVAKTTSDFRLLLDNADTRYSNNLSQTSMYVDVVSDNSQVTLETWQEWIDQRSHLKQLYSFETQVWLPDGATGDLVWKNAYYISTLVSNILDELPRADDNLRLQYQLAAEAKVHRAYAYLTLINIYANHYNEATASSDMGVPLIENPVELPSLERASVKKVYDFILDDLLSSVDDLPDNVSRQFVHRPTKTSTYAILARTYLYMGDYEKAALYADKSLAINSFLYDYNTIYTGKASSDNLIGLSRTSDQEILLHKTTTKGGHLSEYLQLDTISFNNLYSDYKIIDTITTINYDLRRPLWFSGLNENGKLVSSQPSYVFSDGGHRYSVDNDFNVDYTPITTSEMYVTRAEANARLGNLQNALDDINTLRTHRFMTGSYTNLSLSDLNNNQQDVLDEVLLERRRELYGKDLRLFDIKRLALGVDHILGTEIKSVPANDPKLVWPVHYEYLDLNPEIGQFPR</sequence>
<evidence type="ECO:0000256" key="6">
    <source>
        <dbReference type="SAM" id="SignalP"/>
    </source>
</evidence>
<comment type="similarity">
    <text evidence="2">Belongs to the SusD family.</text>
</comment>
<evidence type="ECO:0000256" key="1">
    <source>
        <dbReference type="ARBA" id="ARBA00004442"/>
    </source>
</evidence>
<dbReference type="InterPro" id="IPR012944">
    <property type="entry name" value="SusD_RagB_dom"/>
</dbReference>
<dbReference type="Pfam" id="PF07980">
    <property type="entry name" value="SusD_RagB"/>
    <property type="match status" value="1"/>
</dbReference>
<feature type="domain" description="RagB/SusD" evidence="7">
    <location>
        <begin position="368"/>
        <end position="445"/>
    </location>
</feature>
<protein>
    <submittedName>
        <fullName evidence="9">RagB/SusD family nutrient uptake outer membrane protein</fullName>
    </submittedName>
</protein>
<gene>
    <name evidence="9" type="ORF">ACFQZW_03575</name>
</gene>
<feature type="chain" id="PRO_5045575457" evidence="6">
    <location>
        <begin position="22"/>
        <end position="487"/>
    </location>
</feature>
<dbReference type="Proteomes" id="UP001597032">
    <property type="component" value="Unassembled WGS sequence"/>
</dbReference>
<reference evidence="10" key="1">
    <citation type="journal article" date="2019" name="Int. J. Syst. Evol. Microbiol.">
        <title>The Global Catalogue of Microorganisms (GCM) 10K type strain sequencing project: providing services to taxonomists for standard genome sequencing and annotation.</title>
        <authorList>
            <consortium name="The Broad Institute Genomics Platform"/>
            <consortium name="The Broad Institute Genome Sequencing Center for Infectious Disease"/>
            <person name="Wu L."/>
            <person name="Ma J."/>
        </authorList>
    </citation>
    <scope>NUCLEOTIDE SEQUENCE [LARGE SCALE GENOMIC DNA]</scope>
    <source>
        <strain evidence="10">CCUG 60022</strain>
    </source>
</reference>
<dbReference type="EMBL" id="JBHTIC010000005">
    <property type="protein sequence ID" value="MFD0761152.1"/>
    <property type="molecule type" value="Genomic_DNA"/>
</dbReference>
<comment type="caution">
    <text evidence="9">The sequence shown here is derived from an EMBL/GenBank/DDBJ whole genome shotgun (WGS) entry which is preliminary data.</text>
</comment>
<organism evidence="9 10">
    <name type="scientific">Lutibacter aestuarii</name>
    <dbReference type="NCBI Taxonomy" id="861111"/>
    <lineage>
        <taxon>Bacteria</taxon>
        <taxon>Pseudomonadati</taxon>
        <taxon>Bacteroidota</taxon>
        <taxon>Flavobacteriia</taxon>
        <taxon>Flavobacteriales</taxon>
        <taxon>Flavobacteriaceae</taxon>
        <taxon>Lutibacter</taxon>
    </lineage>
</organism>
<keyword evidence="3 6" id="KW-0732">Signal</keyword>
<evidence type="ECO:0000313" key="9">
    <source>
        <dbReference type="EMBL" id="MFD0761152.1"/>
    </source>
</evidence>
<evidence type="ECO:0000256" key="4">
    <source>
        <dbReference type="ARBA" id="ARBA00023136"/>
    </source>
</evidence>
<evidence type="ECO:0000259" key="8">
    <source>
        <dbReference type="Pfam" id="PF14322"/>
    </source>
</evidence>
<dbReference type="Gene3D" id="1.25.40.390">
    <property type="match status" value="1"/>
</dbReference>
<dbReference type="SUPFAM" id="SSF48452">
    <property type="entry name" value="TPR-like"/>
    <property type="match status" value="1"/>
</dbReference>
<comment type="subcellular location">
    <subcellularLocation>
        <location evidence="1">Cell outer membrane</location>
    </subcellularLocation>
</comment>
<dbReference type="RefSeq" id="WP_386781485.1">
    <property type="nucleotide sequence ID" value="NZ_JBHTIC010000005.1"/>
</dbReference>
<evidence type="ECO:0000256" key="3">
    <source>
        <dbReference type="ARBA" id="ARBA00022729"/>
    </source>
</evidence>
<dbReference type="Pfam" id="PF14322">
    <property type="entry name" value="SusD-like_3"/>
    <property type="match status" value="1"/>
</dbReference>
<accession>A0ABW2Z4V5</accession>
<evidence type="ECO:0000256" key="2">
    <source>
        <dbReference type="ARBA" id="ARBA00006275"/>
    </source>
</evidence>
<evidence type="ECO:0000256" key="5">
    <source>
        <dbReference type="ARBA" id="ARBA00023237"/>
    </source>
</evidence>
<keyword evidence="10" id="KW-1185">Reference proteome</keyword>
<evidence type="ECO:0000259" key="7">
    <source>
        <dbReference type="Pfam" id="PF07980"/>
    </source>
</evidence>
<keyword evidence="5" id="KW-0998">Cell outer membrane</keyword>
<name>A0ABW2Z4V5_9FLAO</name>
<keyword evidence="4" id="KW-0472">Membrane</keyword>
<feature type="domain" description="SusD-like N-terminal" evidence="8">
    <location>
        <begin position="20"/>
        <end position="230"/>
    </location>
</feature>
<proteinExistence type="inferred from homology"/>
<dbReference type="InterPro" id="IPR033985">
    <property type="entry name" value="SusD-like_N"/>
</dbReference>
<dbReference type="InterPro" id="IPR011990">
    <property type="entry name" value="TPR-like_helical_dom_sf"/>
</dbReference>